<dbReference type="AlphaFoldDB" id="A0A371FVT8"/>
<sequence length="102" mass="12347">GKIEASHEASHEEGQVNGSSSSYRNHRHRHNERVGRHGRHRRERNEHKRDELEKELRERFVPSNNARYLYVKLQRLYQTSKGIEEYFKEIEICMMRAQIEES</sequence>
<feature type="compositionally biased region" description="Basic and acidic residues" evidence="1">
    <location>
        <begin position="1"/>
        <end position="14"/>
    </location>
</feature>
<evidence type="ECO:0000256" key="1">
    <source>
        <dbReference type="SAM" id="MobiDB-lite"/>
    </source>
</evidence>
<dbReference type="Proteomes" id="UP000257109">
    <property type="component" value="Unassembled WGS sequence"/>
</dbReference>
<feature type="non-terminal residue" evidence="3">
    <location>
        <position position="102"/>
    </location>
</feature>
<proteinExistence type="predicted"/>
<feature type="compositionally biased region" description="Basic and acidic residues" evidence="1">
    <location>
        <begin position="43"/>
        <end position="54"/>
    </location>
</feature>
<feature type="compositionally biased region" description="Basic residues" evidence="1">
    <location>
        <begin position="24"/>
        <end position="42"/>
    </location>
</feature>
<name>A0A371FVT8_MUCPR</name>
<reference evidence="3" key="1">
    <citation type="submission" date="2018-05" db="EMBL/GenBank/DDBJ databases">
        <title>Draft genome of Mucuna pruriens seed.</title>
        <authorList>
            <person name="Nnadi N.E."/>
            <person name="Vos R."/>
            <person name="Hasami M.H."/>
            <person name="Devisetty U.K."/>
            <person name="Aguiy J.C."/>
        </authorList>
    </citation>
    <scope>NUCLEOTIDE SEQUENCE [LARGE SCALE GENOMIC DNA]</scope>
    <source>
        <strain evidence="3">JCA_2017</strain>
    </source>
</reference>
<feature type="domain" description="Retrotransposon gag" evidence="2">
    <location>
        <begin position="46"/>
        <end position="98"/>
    </location>
</feature>
<comment type="caution">
    <text evidence="3">The sequence shown here is derived from an EMBL/GenBank/DDBJ whole genome shotgun (WGS) entry which is preliminary data.</text>
</comment>
<dbReference type="OrthoDB" id="1747743at2759"/>
<feature type="region of interest" description="Disordered" evidence="1">
    <location>
        <begin position="1"/>
        <end position="54"/>
    </location>
</feature>
<dbReference type="Pfam" id="PF03732">
    <property type="entry name" value="Retrotrans_gag"/>
    <property type="match status" value="1"/>
</dbReference>
<organism evidence="3 4">
    <name type="scientific">Mucuna pruriens</name>
    <name type="common">Velvet bean</name>
    <name type="synonym">Dolichos pruriens</name>
    <dbReference type="NCBI Taxonomy" id="157652"/>
    <lineage>
        <taxon>Eukaryota</taxon>
        <taxon>Viridiplantae</taxon>
        <taxon>Streptophyta</taxon>
        <taxon>Embryophyta</taxon>
        <taxon>Tracheophyta</taxon>
        <taxon>Spermatophyta</taxon>
        <taxon>Magnoliopsida</taxon>
        <taxon>eudicotyledons</taxon>
        <taxon>Gunneridae</taxon>
        <taxon>Pentapetalae</taxon>
        <taxon>rosids</taxon>
        <taxon>fabids</taxon>
        <taxon>Fabales</taxon>
        <taxon>Fabaceae</taxon>
        <taxon>Papilionoideae</taxon>
        <taxon>50 kb inversion clade</taxon>
        <taxon>NPAAA clade</taxon>
        <taxon>indigoferoid/millettioid clade</taxon>
        <taxon>Phaseoleae</taxon>
        <taxon>Mucuna</taxon>
    </lineage>
</organism>
<evidence type="ECO:0000313" key="3">
    <source>
        <dbReference type="EMBL" id="RDX82290.1"/>
    </source>
</evidence>
<feature type="non-terminal residue" evidence="3">
    <location>
        <position position="1"/>
    </location>
</feature>
<dbReference type="EMBL" id="QJKJ01007675">
    <property type="protein sequence ID" value="RDX82290.1"/>
    <property type="molecule type" value="Genomic_DNA"/>
</dbReference>
<evidence type="ECO:0000259" key="2">
    <source>
        <dbReference type="Pfam" id="PF03732"/>
    </source>
</evidence>
<dbReference type="InterPro" id="IPR005162">
    <property type="entry name" value="Retrotrans_gag_dom"/>
</dbReference>
<evidence type="ECO:0000313" key="4">
    <source>
        <dbReference type="Proteomes" id="UP000257109"/>
    </source>
</evidence>
<keyword evidence="4" id="KW-1185">Reference proteome</keyword>
<accession>A0A371FVT8</accession>
<gene>
    <name evidence="3" type="ORF">CR513_36953</name>
</gene>
<protein>
    <recommendedName>
        <fullName evidence="2">Retrotransposon gag domain-containing protein</fullName>
    </recommendedName>
</protein>